<accession>A0ABN1D9V6</accession>
<proteinExistence type="predicted"/>
<evidence type="ECO:0000313" key="2">
    <source>
        <dbReference type="Proteomes" id="UP001501169"/>
    </source>
</evidence>
<sequence>MNIESYADLIIAAQQQTEPQRLLFVFAKAELPNGYTDTQKQNFEQGNGGALAPVLCVDKLPEEVSDFSNLVLESKNTGIDWDIAFVSALGGRGGFPPNSDEASQPLKMMTEKIQGGMIADFLTFDKTGELVALY</sequence>
<dbReference type="Proteomes" id="UP001501169">
    <property type="component" value="Unassembled WGS sequence"/>
</dbReference>
<name>A0ABN1D9V6_9GAMM</name>
<organism evidence="1 2">
    <name type="scientific">Rheinheimera aquimaris</name>
    <dbReference type="NCBI Taxonomy" id="412437"/>
    <lineage>
        <taxon>Bacteria</taxon>
        <taxon>Pseudomonadati</taxon>
        <taxon>Pseudomonadota</taxon>
        <taxon>Gammaproteobacteria</taxon>
        <taxon>Chromatiales</taxon>
        <taxon>Chromatiaceae</taxon>
        <taxon>Rheinheimera</taxon>
    </lineage>
</organism>
<keyword evidence="2" id="KW-1185">Reference proteome</keyword>
<gene>
    <name evidence="1" type="ORF">GCM10009098_00840</name>
</gene>
<protein>
    <submittedName>
        <fullName evidence="1">Uncharacterized protein</fullName>
    </submittedName>
</protein>
<dbReference type="RefSeq" id="WP_226765937.1">
    <property type="nucleotide sequence ID" value="NZ_BAAAEO010000001.1"/>
</dbReference>
<reference evidence="1 2" key="1">
    <citation type="journal article" date="2019" name="Int. J. Syst. Evol. Microbiol.">
        <title>The Global Catalogue of Microorganisms (GCM) 10K type strain sequencing project: providing services to taxonomists for standard genome sequencing and annotation.</title>
        <authorList>
            <consortium name="The Broad Institute Genomics Platform"/>
            <consortium name="The Broad Institute Genome Sequencing Center for Infectious Disease"/>
            <person name="Wu L."/>
            <person name="Ma J."/>
        </authorList>
    </citation>
    <scope>NUCLEOTIDE SEQUENCE [LARGE SCALE GENOMIC DNA]</scope>
    <source>
        <strain evidence="1 2">JCM 14331</strain>
    </source>
</reference>
<dbReference type="EMBL" id="BAAAEO010000001">
    <property type="protein sequence ID" value="GAA0537227.1"/>
    <property type="molecule type" value="Genomic_DNA"/>
</dbReference>
<evidence type="ECO:0000313" key="1">
    <source>
        <dbReference type="EMBL" id="GAA0537227.1"/>
    </source>
</evidence>
<comment type="caution">
    <text evidence="1">The sequence shown here is derived from an EMBL/GenBank/DDBJ whole genome shotgun (WGS) entry which is preliminary data.</text>
</comment>